<dbReference type="AlphaFoldDB" id="A0A316W349"/>
<proteinExistence type="predicted"/>
<keyword evidence="2" id="KW-1185">Reference proteome</keyword>
<dbReference type="EMBL" id="KZ819364">
    <property type="protein sequence ID" value="PWN44119.1"/>
    <property type="molecule type" value="Genomic_DNA"/>
</dbReference>
<organism evidence="1 2">
    <name type="scientific">Ceraceosorus guamensis</name>
    <dbReference type="NCBI Taxonomy" id="1522189"/>
    <lineage>
        <taxon>Eukaryota</taxon>
        <taxon>Fungi</taxon>
        <taxon>Dikarya</taxon>
        <taxon>Basidiomycota</taxon>
        <taxon>Ustilaginomycotina</taxon>
        <taxon>Exobasidiomycetes</taxon>
        <taxon>Ceraceosorales</taxon>
        <taxon>Ceraceosoraceae</taxon>
        <taxon>Ceraceosorus</taxon>
    </lineage>
</organism>
<protein>
    <submittedName>
        <fullName evidence="1">Uncharacterized protein</fullName>
    </submittedName>
</protein>
<gene>
    <name evidence="1" type="ORF">IE81DRAFT_321784</name>
</gene>
<dbReference type="GeneID" id="37035316"/>
<name>A0A316W349_9BASI</name>
<dbReference type="Proteomes" id="UP000245783">
    <property type="component" value="Unassembled WGS sequence"/>
</dbReference>
<accession>A0A316W349</accession>
<evidence type="ECO:0000313" key="1">
    <source>
        <dbReference type="EMBL" id="PWN44119.1"/>
    </source>
</evidence>
<dbReference type="RefSeq" id="XP_025371279.1">
    <property type="nucleotide sequence ID" value="XM_025513446.1"/>
</dbReference>
<evidence type="ECO:0000313" key="2">
    <source>
        <dbReference type="Proteomes" id="UP000245783"/>
    </source>
</evidence>
<sequence>MQGAQSFPMGNDAARAREVDAIRAFTFLVDGQHASISLEKLLRLEWHSTLAR</sequence>
<reference evidence="1 2" key="1">
    <citation type="journal article" date="2018" name="Mol. Biol. Evol.">
        <title>Broad Genomic Sampling Reveals a Smut Pathogenic Ancestry of the Fungal Clade Ustilaginomycotina.</title>
        <authorList>
            <person name="Kijpornyongpan T."/>
            <person name="Mondo S.J."/>
            <person name="Barry K."/>
            <person name="Sandor L."/>
            <person name="Lee J."/>
            <person name="Lipzen A."/>
            <person name="Pangilinan J."/>
            <person name="LaButti K."/>
            <person name="Hainaut M."/>
            <person name="Henrissat B."/>
            <person name="Grigoriev I.V."/>
            <person name="Spatafora J.W."/>
            <person name="Aime M.C."/>
        </authorList>
    </citation>
    <scope>NUCLEOTIDE SEQUENCE [LARGE SCALE GENOMIC DNA]</scope>
    <source>
        <strain evidence="1 2">MCA 4658</strain>
    </source>
</reference>
<dbReference type="InParanoid" id="A0A316W349"/>